<evidence type="ECO:0000313" key="3">
    <source>
        <dbReference type="Proteomes" id="UP000271531"/>
    </source>
</evidence>
<evidence type="ECO:0000259" key="1">
    <source>
        <dbReference type="Pfam" id="PF12137"/>
    </source>
</evidence>
<name>A0A3M6GGW2_PSEAJ</name>
<dbReference type="GO" id="GO:0016817">
    <property type="term" value="F:hydrolase activity, acting on acid anhydrides"/>
    <property type="evidence" value="ECO:0007669"/>
    <property type="project" value="InterPro"/>
</dbReference>
<organism evidence="2 3">
    <name type="scientific">Pseudomonas amygdali pv. tabaci</name>
    <name type="common">Pseudomonas syringae pv. tabaci</name>
    <dbReference type="NCBI Taxonomy" id="322"/>
    <lineage>
        <taxon>Bacteria</taxon>
        <taxon>Pseudomonadati</taxon>
        <taxon>Pseudomonadota</taxon>
        <taxon>Gammaproteobacteria</taxon>
        <taxon>Pseudomonadales</taxon>
        <taxon>Pseudomonadaceae</taxon>
        <taxon>Pseudomonas</taxon>
        <taxon>Pseudomonas amygdali</taxon>
    </lineage>
</organism>
<proteinExistence type="predicted"/>
<dbReference type="EMBL" id="RBVA01000755">
    <property type="protein sequence ID" value="RMV91547.1"/>
    <property type="molecule type" value="Genomic_DNA"/>
</dbReference>
<dbReference type="Pfam" id="PF12137">
    <property type="entry name" value="RapA_C"/>
    <property type="match status" value="1"/>
</dbReference>
<gene>
    <name evidence="2" type="ORF">ALP03_102760</name>
</gene>
<reference evidence="2 3" key="1">
    <citation type="submission" date="2018-08" db="EMBL/GenBank/DDBJ databases">
        <title>Recombination of ecologically and evolutionarily significant loci maintains genetic cohesion in the Pseudomonas syringae species complex.</title>
        <authorList>
            <person name="Dillon M."/>
            <person name="Thakur S."/>
            <person name="Almeida R.N.D."/>
            <person name="Weir B.S."/>
            <person name="Guttman D.S."/>
        </authorList>
    </citation>
    <scope>NUCLEOTIDE SEQUENCE [LARGE SCALE GENOMIC DNA]</scope>
    <source>
        <strain evidence="2 3">ICMP 4525</strain>
    </source>
</reference>
<comment type="caution">
    <text evidence="2">The sequence shown here is derived from an EMBL/GenBank/DDBJ whole genome shotgun (WGS) entry which is preliminary data.</text>
</comment>
<feature type="non-terminal residue" evidence="2">
    <location>
        <position position="1"/>
    </location>
</feature>
<sequence length="39" mass="4275">NPTVRDSELVALRSQREQGLAMLEKAALRLEAIRVLVAG</sequence>
<feature type="domain" description="RNA polymerase recycling bacterial C-terminal" evidence="1">
    <location>
        <begin position="1"/>
        <end position="37"/>
    </location>
</feature>
<dbReference type="InterPro" id="IPR022737">
    <property type="entry name" value="RapA_C"/>
</dbReference>
<evidence type="ECO:0000313" key="2">
    <source>
        <dbReference type="EMBL" id="RMV91547.1"/>
    </source>
</evidence>
<dbReference type="Proteomes" id="UP000271531">
    <property type="component" value="Unassembled WGS sequence"/>
</dbReference>
<protein>
    <submittedName>
        <fullName evidence="2">RNA polymerase associated protein RapA</fullName>
    </submittedName>
</protein>
<accession>A0A3M6GGW2</accession>
<dbReference type="AlphaFoldDB" id="A0A3M6GGW2"/>